<dbReference type="Gene3D" id="3.40.50.150">
    <property type="entry name" value="Vaccinia Virus protein VP39"/>
    <property type="match status" value="1"/>
</dbReference>
<dbReference type="PANTHER" id="PTHR43591:SF24">
    <property type="entry name" value="2-METHOXY-6-POLYPRENYL-1,4-BENZOQUINOL METHYLASE, MITOCHONDRIAL"/>
    <property type="match status" value="1"/>
</dbReference>
<dbReference type="GO" id="GO:0008168">
    <property type="term" value="F:methyltransferase activity"/>
    <property type="evidence" value="ECO:0007669"/>
    <property type="project" value="UniProtKB-KW"/>
</dbReference>
<dbReference type="RefSeq" id="WP_245756547.1">
    <property type="nucleotide sequence ID" value="NZ_AP025284.1"/>
</dbReference>
<keyword evidence="1" id="KW-0489">Methyltransferase</keyword>
<name>A0A1H9H760_9GAMM</name>
<evidence type="ECO:0000313" key="1">
    <source>
        <dbReference type="EMBL" id="SEQ58162.1"/>
    </source>
</evidence>
<dbReference type="STRING" id="355243.SAMN03080615_01980"/>
<dbReference type="PANTHER" id="PTHR43591">
    <property type="entry name" value="METHYLTRANSFERASE"/>
    <property type="match status" value="1"/>
</dbReference>
<dbReference type="CDD" id="cd02440">
    <property type="entry name" value="AdoMet_MTases"/>
    <property type="match status" value="1"/>
</dbReference>
<evidence type="ECO:0000313" key="2">
    <source>
        <dbReference type="Proteomes" id="UP000198749"/>
    </source>
</evidence>
<keyword evidence="2" id="KW-1185">Reference proteome</keyword>
<dbReference type="EMBL" id="FOGB01000005">
    <property type="protein sequence ID" value="SEQ58162.1"/>
    <property type="molecule type" value="Genomic_DNA"/>
</dbReference>
<gene>
    <name evidence="1" type="ORF">SAMN03080615_01980</name>
</gene>
<dbReference type="AlphaFoldDB" id="A0A1H9H760"/>
<keyword evidence="1" id="KW-0808">Transferase</keyword>
<protein>
    <submittedName>
        <fullName evidence="1">Methyltransferase domain-containing protein</fullName>
    </submittedName>
</protein>
<sequence>MTNREHNHQLHTDILLCASQNSRELKCYLSSGLADQGVAVLRNEWDEYAEGWDVDPSVKEYASKAFAELSNVINTDGLSVFDFGCGTGALTQLLSPGVKDIVALDGSSEMIKVLAKKNLSNVSTISGFLTQDLIDSHPDLAKKFDLIVASSVCGFLPDYEGALRLLTSLLKPGGVFIQWDWLSNDDSSEIGLSENRVLRALKANELVDIQVTNPFAMNSSKGTMEVLMAVGKNA</sequence>
<reference evidence="2" key="1">
    <citation type="submission" date="2016-10" db="EMBL/GenBank/DDBJ databases">
        <authorList>
            <person name="Varghese N."/>
            <person name="Submissions S."/>
        </authorList>
    </citation>
    <scope>NUCLEOTIDE SEQUENCE [LARGE SCALE GENOMIC DNA]</scope>
    <source>
        <strain evidence="2">DSM 18887</strain>
    </source>
</reference>
<dbReference type="InterPro" id="IPR029063">
    <property type="entry name" value="SAM-dependent_MTases_sf"/>
</dbReference>
<accession>A0A1H9H760</accession>
<proteinExistence type="predicted"/>
<organism evidence="1 2">
    <name type="scientific">Amphritea atlantica</name>
    <dbReference type="NCBI Taxonomy" id="355243"/>
    <lineage>
        <taxon>Bacteria</taxon>
        <taxon>Pseudomonadati</taxon>
        <taxon>Pseudomonadota</taxon>
        <taxon>Gammaproteobacteria</taxon>
        <taxon>Oceanospirillales</taxon>
        <taxon>Oceanospirillaceae</taxon>
        <taxon>Amphritea</taxon>
    </lineage>
</organism>
<dbReference type="SUPFAM" id="SSF53335">
    <property type="entry name" value="S-adenosyl-L-methionine-dependent methyltransferases"/>
    <property type="match status" value="1"/>
</dbReference>
<dbReference type="Pfam" id="PF13489">
    <property type="entry name" value="Methyltransf_23"/>
    <property type="match status" value="1"/>
</dbReference>
<dbReference type="Proteomes" id="UP000198749">
    <property type="component" value="Unassembled WGS sequence"/>
</dbReference>
<dbReference type="GO" id="GO:0032259">
    <property type="term" value="P:methylation"/>
    <property type="evidence" value="ECO:0007669"/>
    <property type="project" value="UniProtKB-KW"/>
</dbReference>